<dbReference type="KEGG" id="apln:108739332"/>
<dbReference type="InterPro" id="IPR024986">
    <property type="entry name" value="Nipped-B_C"/>
</dbReference>
<dbReference type="GO" id="GO:0003682">
    <property type="term" value="F:chromatin binding"/>
    <property type="evidence" value="ECO:0007669"/>
    <property type="project" value="TreeGrafter"/>
</dbReference>
<dbReference type="Proteomes" id="UP000192223">
    <property type="component" value="Unplaced"/>
</dbReference>
<dbReference type="GO" id="GO:0090694">
    <property type="term" value="C:Scc2-Scc4 cohesin loading complex"/>
    <property type="evidence" value="ECO:0007669"/>
    <property type="project" value="TreeGrafter"/>
</dbReference>
<evidence type="ECO:0000313" key="6">
    <source>
        <dbReference type="RefSeq" id="XP_018328683.1"/>
    </source>
</evidence>
<dbReference type="GO" id="GO:0010468">
    <property type="term" value="P:regulation of gene expression"/>
    <property type="evidence" value="ECO:0007669"/>
    <property type="project" value="InterPro"/>
</dbReference>
<dbReference type="PANTHER" id="PTHR21704:SF18">
    <property type="entry name" value="NIPPED-B-LIKE PROTEIN"/>
    <property type="match status" value="1"/>
</dbReference>
<dbReference type="GO" id="GO:0071169">
    <property type="term" value="P:establishment of protein localization to chromatin"/>
    <property type="evidence" value="ECO:0007669"/>
    <property type="project" value="TreeGrafter"/>
</dbReference>
<keyword evidence="4" id="KW-1185">Reference proteome</keyword>
<comment type="subcellular location">
    <subcellularLocation>
        <location evidence="1">Nucleus</location>
    </subcellularLocation>
</comment>
<dbReference type="SUPFAM" id="SSF48371">
    <property type="entry name" value="ARM repeat"/>
    <property type="match status" value="1"/>
</dbReference>
<dbReference type="GO" id="GO:1990414">
    <property type="term" value="P:replication-born double-strand break repair via sister chromatid exchange"/>
    <property type="evidence" value="ECO:0007669"/>
    <property type="project" value="TreeGrafter"/>
</dbReference>
<dbReference type="Gene3D" id="1.25.10.10">
    <property type="entry name" value="Leucine-rich Repeat Variant"/>
    <property type="match status" value="1"/>
</dbReference>
<dbReference type="OrthoDB" id="418242at2759"/>
<dbReference type="GeneID" id="108739332"/>
<evidence type="ECO:0000313" key="5">
    <source>
        <dbReference type="RefSeq" id="XP_018328682.1"/>
    </source>
</evidence>
<dbReference type="InterPro" id="IPR016024">
    <property type="entry name" value="ARM-type_fold"/>
</dbReference>
<evidence type="ECO:0000256" key="2">
    <source>
        <dbReference type="SAM" id="MobiDB-lite"/>
    </source>
</evidence>
<proteinExistence type="inferred from homology"/>
<evidence type="ECO:0000313" key="4">
    <source>
        <dbReference type="Proteomes" id="UP000192223"/>
    </source>
</evidence>
<name>A0A1W4X8F1_AGRPL</name>
<dbReference type="InterPro" id="IPR033031">
    <property type="entry name" value="Scc2/Nipped-B"/>
</dbReference>
<feature type="domain" description="Sister chromatid cohesion C-terminal" evidence="3">
    <location>
        <begin position="1126"/>
        <end position="1307"/>
    </location>
</feature>
<dbReference type="RefSeq" id="XP_018328683.1">
    <property type="nucleotide sequence ID" value="XM_018473181.1"/>
</dbReference>
<dbReference type="Pfam" id="PF12830">
    <property type="entry name" value="Nipped-B_C"/>
    <property type="match status" value="1"/>
</dbReference>
<dbReference type="STRING" id="224129.A0A1W4X8F1"/>
<sequence>MEKRGLKKKTKRHSSNQSRLKEMGLRVTEEIKPTAVSDSNEETIFTDYNFTIVAKDIQQIDISDSSSNNSDDVVLNMLKEDKTNTDCNPKSCSQITNKMQVLKENEHSNRKDTKKGAHFWESEELVHDIKTTLETNTFQENEDFESITEKLANKATAVNRDTKIEQFHDEILTISKILQEYIKKGITAVYTPQTNTNDVIKIKIAANCCLTMLHLLWASNIFNCLSSSYIDKSMLQNVVDFIKNQIRTTIIPEYQNCSNKLIKQHENIKVHLNRATLAIYQKICEIIMSLSKLMEGPIILNDYYTTSLLFAVFAVFQTEHMIELQTVSLQIVVKICSNTSEESEISQLITRELLSYNAPQISEDYYTLNQYKPHLYTVLVLQIIQSKCHVCERNVSGRHIKDILNEAISKQLSTTKFCSEFIKRFLEKSVANNEGFRTLLKILFRDLIALSDKPEWPAAAYVIQELSNILNDENTEIEIRTVCIDFVAQVVVKLKSILTTLQGEERLRTILQPVIENRNEKMVFRLQQHILDFLEYDSNCDDVYHYALFFNMTLWLKNDFLQWICDLRSAKGKQSHRKMSVKALKNKKPTQSITPTRLMRMNKIMKRLTDFNTRKNKSNYEDNNNNKNLIDYKTAILISQCIYFGFDLLNCCDRYISVLRKVINDGNSVSEISKALKGATIITEKFPNTFSPLEINEIVNRYAFDTSATIKESAINLLGKYLMGSPKLTDNYYYELLCEKLRSEDVNVRKRSVDILRKIHSKISNENNLYLVLTKFHEDAKISKGIDDIFEEKWFTLSQDPLESVVEVVKQANNLQLKQIRSIFIQLYNRKQDGSVETKKIRMINEAMDKTLDLLKSSRSDLCLPYLVVLHMIAKANCKLIAKFAEDIHNMIDFNLRSTDAVKLIQKYVIKIIKLIIPVIGEQTDLINEVEMKLLRALGFLDGPVIKSCVICLAKLLKYTQNYSVIARGFCINYKLIRNIDKTIENAEEIKIKRSLILVGLLIQVFDFEDSNFIGSTAVIHQKIVEEVFQLLIRTLKKNDNNSIKSNVLECLGLICVKYEDFLLNADFQNICFQILKNEDGLSKLQILKMFKYYLHRQLEMETHSMQEKKFVDIKEIVDDTLGKPSTIIQTFLKCILRCVISTDSLIRQVTIEIIQQIHRQGYVNPVEIIPFLICMTFDPNEMMSNLAQSHLSELQLKYPHLINSQSLSGITLSFELLNKLGGASCVTRGLLIPENGHSVRAVNDFLYKLLQHSKRQWRGLTLRVLKQFDENKKHNLEYLIFLADNLSAFSYKTLDEVYFTIYYINELSIQYGANTLRTIRNKLNDKLQQKKAIEKNLFKNKKLILELFSNTVIDTKNYIYKFHVYSLLFQLKNYLMKKYGVKDVDVRGYLPSILLRTNENAICEINYKPFKPEDVLNACLEEKNNSTNQAGVKKEQVQQLKEDFFKKFCAFQKCVKTDEGDEEEDEN</sequence>
<dbReference type="GO" id="GO:0140588">
    <property type="term" value="P:chromatin looping"/>
    <property type="evidence" value="ECO:0007669"/>
    <property type="project" value="InterPro"/>
</dbReference>
<dbReference type="InterPro" id="IPR011989">
    <property type="entry name" value="ARM-like"/>
</dbReference>
<gene>
    <name evidence="5 6" type="primary">LOC108739332</name>
</gene>
<keyword evidence="1" id="KW-0131">Cell cycle</keyword>
<protein>
    <recommendedName>
        <fullName evidence="1">Nipped-B protein</fullName>
    </recommendedName>
</protein>
<dbReference type="RefSeq" id="XP_018328682.1">
    <property type="nucleotide sequence ID" value="XM_018473180.1"/>
</dbReference>
<feature type="compositionally biased region" description="Basic residues" evidence="2">
    <location>
        <begin position="1"/>
        <end position="14"/>
    </location>
</feature>
<dbReference type="GO" id="GO:0061775">
    <property type="term" value="F:cohesin loader activity"/>
    <property type="evidence" value="ECO:0007669"/>
    <property type="project" value="InterPro"/>
</dbReference>
<dbReference type="PANTHER" id="PTHR21704">
    <property type="entry name" value="NIPPED-B-LIKE PROTEIN DELANGIN SCC2-RELATED"/>
    <property type="match status" value="1"/>
</dbReference>
<accession>A0A1W4X8F1</accession>
<comment type="similarity">
    <text evidence="1">Belongs to the SCC2/Nipped-B family.</text>
</comment>
<organism evidence="4 6">
    <name type="scientific">Agrilus planipennis</name>
    <name type="common">Emerald ash borer</name>
    <name type="synonym">Agrilus marcopoli</name>
    <dbReference type="NCBI Taxonomy" id="224129"/>
    <lineage>
        <taxon>Eukaryota</taxon>
        <taxon>Metazoa</taxon>
        <taxon>Ecdysozoa</taxon>
        <taxon>Arthropoda</taxon>
        <taxon>Hexapoda</taxon>
        <taxon>Insecta</taxon>
        <taxon>Pterygota</taxon>
        <taxon>Neoptera</taxon>
        <taxon>Endopterygota</taxon>
        <taxon>Coleoptera</taxon>
        <taxon>Polyphaga</taxon>
        <taxon>Elateriformia</taxon>
        <taxon>Buprestoidea</taxon>
        <taxon>Buprestidae</taxon>
        <taxon>Agrilinae</taxon>
        <taxon>Agrilus</taxon>
    </lineage>
</organism>
<evidence type="ECO:0000256" key="1">
    <source>
        <dbReference type="RuleBase" id="RU364107"/>
    </source>
</evidence>
<reference evidence="5 6" key="1">
    <citation type="submission" date="2025-04" db="UniProtKB">
        <authorList>
            <consortium name="RefSeq"/>
        </authorList>
    </citation>
    <scope>IDENTIFICATION</scope>
    <source>
        <tissue evidence="5 6">Entire body</tissue>
    </source>
</reference>
<dbReference type="GO" id="GO:0034087">
    <property type="term" value="P:establishment of mitotic sister chromatid cohesion"/>
    <property type="evidence" value="ECO:0007669"/>
    <property type="project" value="TreeGrafter"/>
</dbReference>
<keyword evidence="1" id="KW-0539">Nucleus</keyword>
<keyword evidence="1" id="KW-0677">Repeat</keyword>
<evidence type="ECO:0000259" key="3">
    <source>
        <dbReference type="Pfam" id="PF12830"/>
    </source>
</evidence>
<feature type="region of interest" description="Disordered" evidence="2">
    <location>
        <begin position="1"/>
        <end position="21"/>
    </location>
</feature>